<dbReference type="PANTHER" id="PTHR16011">
    <property type="entry name" value="IFT57/HIPPI"/>
    <property type="match status" value="1"/>
</dbReference>
<keyword evidence="5" id="KW-0175">Coiled coil</keyword>
<evidence type="ECO:0000256" key="6">
    <source>
        <dbReference type="SAM" id="MobiDB-lite"/>
    </source>
</evidence>
<evidence type="ECO:0000256" key="1">
    <source>
        <dbReference type="ARBA" id="ARBA00004138"/>
    </source>
</evidence>
<protein>
    <recommendedName>
        <fullName evidence="8">Intraflagellar transport protein 57 homolog</fullName>
    </recommendedName>
</protein>
<dbReference type="GO" id="GO:0030992">
    <property type="term" value="C:intraciliary transport particle B"/>
    <property type="evidence" value="ECO:0007669"/>
    <property type="project" value="TreeGrafter"/>
</dbReference>
<dbReference type="GO" id="GO:0005929">
    <property type="term" value="C:cilium"/>
    <property type="evidence" value="ECO:0007669"/>
    <property type="project" value="UniProtKB-SubCell"/>
</dbReference>
<comment type="similarity">
    <text evidence="2">Belongs to the IFT57 family.</text>
</comment>
<reference evidence="7" key="1">
    <citation type="submission" date="2021-01" db="EMBL/GenBank/DDBJ databases">
        <authorList>
            <person name="Corre E."/>
            <person name="Pelletier E."/>
            <person name="Niang G."/>
            <person name="Scheremetjew M."/>
            <person name="Finn R."/>
            <person name="Kale V."/>
            <person name="Holt S."/>
            <person name="Cochrane G."/>
            <person name="Meng A."/>
            <person name="Brown T."/>
            <person name="Cohen L."/>
        </authorList>
    </citation>
    <scope>NUCLEOTIDE SEQUENCE</scope>
    <source>
        <strain evidence="7">CCMP281</strain>
    </source>
</reference>
<dbReference type="Pfam" id="PF10498">
    <property type="entry name" value="IFT57"/>
    <property type="match status" value="1"/>
</dbReference>
<proteinExistence type="inferred from homology"/>
<feature type="region of interest" description="Disordered" evidence="6">
    <location>
        <begin position="406"/>
        <end position="426"/>
    </location>
</feature>
<comment type="subcellular location">
    <subcellularLocation>
        <location evidence="1">Cell projection</location>
        <location evidence="1">Cilium</location>
    </subcellularLocation>
</comment>
<name>A0A7S3F8E4_9EUKA</name>
<dbReference type="GO" id="GO:0005794">
    <property type="term" value="C:Golgi apparatus"/>
    <property type="evidence" value="ECO:0007669"/>
    <property type="project" value="TreeGrafter"/>
</dbReference>
<feature type="coiled-coil region" evidence="5">
    <location>
        <begin position="275"/>
        <end position="348"/>
    </location>
</feature>
<dbReference type="GO" id="GO:0042073">
    <property type="term" value="P:intraciliary transport"/>
    <property type="evidence" value="ECO:0007669"/>
    <property type="project" value="TreeGrafter"/>
</dbReference>
<gene>
    <name evidence="7" type="ORF">HERI1096_LOCUS28442</name>
</gene>
<evidence type="ECO:0000256" key="4">
    <source>
        <dbReference type="ARBA" id="ARBA00023273"/>
    </source>
</evidence>
<evidence type="ECO:0000313" key="7">
    <source>
        <dbReference type="EMBL" id="CAE0130993.1"/>
    </source>
</evidence>
<keyword evidence="4" id="KW-0966">Cell projection</keyword>
<organism evidence="7">
    <name type="scientific">Haptolina ericina</name>
    <dbReference type="NCBI Taxonomy" id="156174"/>
    <lineage>
        <taxon>Eukaryota</taxon>
        <taxon>Haptista</taxon>
        <taxon>Haptophyta</taxon>
        <taxon>Prymnesiophyceae</taxon>
        <taxon>Prymnesiales</taxon>
        <taxon>Prymnesiaceae</taxon>
        <taxon>Haptolina</taxon>
    </lineage>
</organism>
<evidence type="ECO:0000256" key="3">
    <source>
        <dbReference type="ARBA" id="ARBA00023069"/>
    </source>
</evidence>
<dbReference type="AlphaFoldDB" id="A0A7S3F8E4"/>
<evidence type="ECO:0000256" key="5">
    <source>
        <dbReference type="SAM" id="Coils"/>
    </source>
</evidence>
<evidence type="ECO:0008006" key="8">
    <source>
        <dbReference type="Google" id="ProtNLM"/>
    </source>
</evidence>
<sequence>MQKGMSSGVMAMVANAASSMQRKAEIGEVRNADVEQAPYLMMEEILEKLKLLNYERDLPGSFKPMSHVYFAIPGPNPVEQFYYFTTVCSWLMALQRISWKPPSQMDDPNSAVSALYSQLQQIGAPSDFAPSFLRKGYGEHPCRVLKHLLDAIPIEFKQAEYREDAEVEEAAVDEDAEVGDGEEVGDEVGAADVDEEEFYHGGGGEGIGGEQMKLTDSILDATVEPEAWRIELERVTPQLKMQILSDPKEWRNRLVTTKQHQQTVATLAPETYQTLDRLSEDMERTLQAVRKAEQKLNSQCQGEVADFAEKQDELSTKQEEYNKQSELINALTNELAAVSEELQGIKSRMDERGNSMTDTSPLIKIKSALTRLKTEAKQMDIRIGVVTHTLVAKKIKQDQLTKAEAAMPKNNHITKDESYLDDDLED</sequence>
<accession>A0A7S3F8E4</accession>
<evidence type="ECO:0000256" key="2">
    <source>
        <dbReference type="ARBA" id="ARBA00009415"/>
    </source>
</evidence>
<dbReference type="GO" id="GO:0005815">
    <property type="term" value="C:microtubule organizing center"/>
    <property type="evidence" value="ECO:0007669"/>
    <property type="project" value="TreeGrafter"/>
</dbReference>
<dbReference type="EMBL" id="HBHX01051531">
    <property type="protein sequence ID" value="CAE0130993.1"/>
    <property type="molecule type" value="Transcribed_RNA"/>
</dbReference>
<dbReference type="PANTHER" id="PTHR16011:SF0">
    <property type="entry name" value="INTRAFLAGELLAR TRANSPORT PROTEIN 57 HOMOLOG"/>
    <property type="match status" value="1"/>
</dbReference>
<dbReference type="GO" id="GO:1905515">
    <property type="term" value="P:non-motile cilium assembly"/>
    <property type="evidence" value="ECO:0007669"/>
    <property type="project" value="TreeGrafter"/>
</dbReference>
<keyword evidence="3" id="KW-0969">Cilium</keyword>
<dbReference type="InterPro" id="IPR019530">
    <property type="entry name" value="Intra-flagellar_transport_57"/>
</dbReference>